<feature type="domain" description="C-type lectin" evidence="5">
    <location>
        <begin position="163"/>
        <end position="278"/>
    </location>
</feature>
<name>A0AAE9DNT8_CAEBR</name>
<dbReference type="PROSITE" id="PS50041">
    <property type="entry name" value="C_TYPE_LECTIN_2"/>
    <property type="match status" value="2"/>
</dbReference>
<evidence type="ECO:0000256" key="3">
    <source>
        <dbReference type="SAM" id="SignalP"/>
    </source>
</evidence>
<accession>A0AAE9DNT8</accession>
<dbReference type="PROSITE" id="PS01180">
    <property type="entry name" value="CUB"/>
    <property type="match status" value="1"/>
</dbReference>
<dbReference type="InterPro" id="IPR035914">
    <property type="entry name" value="Sperma_CUB_dom_sf"/>
</dbReference>
<dbReference type="SMART" id="SM00034">
    <property type="entry name" value="CLECT"/>
    <property type="match status" value="2"/>
</dbReference>
<dbReference type="CDD" id="cd00041">
    <property type="entry name" value="CUB"/>
    <property type="match status" value="1"/>
</dbReference>
<dbReference type="Gene3D" id="3.10.100.10">
    <property type="entry name" value="Mannose-Binding Protein A, subunit A"/>
    <property type="match status" value="2"/>
</dbReference>
<dbReference type="CDD" id="cd00037">
    <property type="entry name" value="CLECT"/>
    <property type="match status" value="2"/>
</dbReference>
<evidence type="ECO:0000313" key="7">
    <source>
        <dbReference type="Proteomes" id="UP000827892"/>
    </source>
</evidence>
<evidence type="ECO:0000259" key="4">
    <source>
        <dbReference type="PROSITE" id="PS01180"/>
    </source>
</evidence>
<evidence type="ECO:0000256" key="1">
    <source>
        <dbReference type="ARBA" id="ARBA00023157"/>
    </source>
</evidence>
<comment type="caution">
    <text evidence="2">Lacks conserved residue(s) required for the propagation of feature annotation.</text>
</comment>
<dbReference type="InterPro" id="IPR000859">
    <property type="entry name" value="CUB_dom"/>
</dbReference>
<dbReference type="AlphaFoldDB" id="A0AAE9DNT8"/>
<dbReference type="InterPro" id="IPR001304">
    <property type="entry name" value="C-type_lectin-like"/>
</dbReference>
<evidence type="ECO:0000256" key="2">
    <source>
        <dbReference type="PROSITE-ProRule" id="PRU00059"/>
    </source>
</evidence>
<dbReference type="Proteomes" id="UP000827892">
    <property type="component" value="Chromosome II"/>
</dbReference>
<reference evidence="6 7" key="1">
    <citation type="submission" date="2022-05" db="EMBL/GenBank/DDBJ databases">
        <title>Chromosome-level reference genomes for two strains of Caenorhabditis briggsae: an improved platform for comparative genomics.</title>
        <authorList>
            <person name="Stevens L."/>
            <person name="Andersen E.C."/>
        </authorList>
    </citation>
    <scope>NUCLEOTIDE SEQUENCE [LARGE SCALE GENOMIC DNA]</scope>
    <source>
        <strain evidence="6">QX1410_ONT</strain>
        <tissue evidence="6">Whole-organism</tissue>
    </source>
</reference>
<feature type="chain" id="PRO_5041944112" description="C-type LECtin" evidence="3">
    <location>
        <begin position="19"/>
        <end position="416"/>
    </location>
</feature>
<dbReference type="Pfam" id="PF00059">
    <property type="entry name" value="Lectin_C"/>
    <property type="match status" value="2"/>
</dbReference>
<feature type="domain" description="C-type lectin" evidence="5">
    <location>
        <begin position="30"/>
        <end position="140"/>
    </location>
</feature>
<evidence type="ECO:0008006" key="8">
    <source>
        <dbReference type="Google" id="ProtNLM"/>
    </source>
</evidence>
<organism evidence="6 7">
    <name type="scientific">Caenorhabditis briggsae</name>
    <dbReference type="NCBI Taxonomy" id="6238"/>
    <lineage>
        <taxon>Eukaryota</taxon>
        <taxon>Metazoa</taxon>
        <taxon>Ecdysozoa</taxon>
        <taxon>Nematoda</taxon>
        <taxon>Chromadorea</taxon>
        <taxon>Rhabditida</taxon>
        <taxon>Rhabditina</taxon>
        <taxon>Rhabditomorpha</taxon>
        <taxon>Rhabditoidea</taxon>
        <taxon>Rhabditidae</taxon>
        <taxon>Peloderinae</taxon>
        <taxon>Caenorhabditis</taxon>
    </lineage>
</organism>
<keyword evidence="1" id="KW-1015">Disulfide bond</keyword>
<sequence length="416" mass="45139">MWVTVLLALFSFNAFSTSQVPGCTNGFTLLNGKCLKFFPDKLHQLDAEGMCTYVGGNLVALKNSGDDIAIEKIVNGQTHAIWIGLYCFGNDPSQCYWDDTTSVVDSYKNFANGFPLSDIGNCVHYSVGGSLNGKWTSGDCKGQSMSFVCELPATFEDACTFNYGGSCYTFNDPLPFSDAQAACEKECGNLVSINSFQENRYLNQLIQDSSTDYLIGASFATPDSLKWIDGSDHSFLNLDPSVPSRSHCLVISSGLFGVEVKGNWYGVDCGNATRFICERPAGLGECNPHAPVTVAPAPTNPSNCNKYMLMAPGIITSPNYPNNYGDDVSCTYRINTLGSFNVLLQFTSFSTELKNDVVSVYDGDIINHQTFKGNFNGNLDRFNLVSSGNMMTVVFNSDAQNGAKGFKAKFSSYAGL</sequence>
<dbReference type="SMART" id="SM00042">
    <property type="entry name" value="CUB"/>
    <property type="match status" value="1"/>
</dbReference>
<dbReference type="SUPFAM" id="SSF56436">
    <property type="entry name" value="C-type lectin-like"/>
    <property type="match status" value="2"/>
</dbReference>
<dbReference type="Pfam" id="PF00431">
    <property type="entry name" value="CUB"/>
    <property type="match status" value="1"/>
</dbReference>
<evidence type="ECO:0000259" key="5">
    <source>
        <dbReference type="PROSITE" id="PS50041"/>
    </source>
</evidence>
<gene>
    <name evidence="6" type="ORF">L3Y34_019495</name>
</gene>
<dbReference type="InterPro" id="IPR016187">
    <property type="entry name" value="CTDL_fold"/>
</dbReference>
<dbReference type="SUPFAM" id="SSF49854">
    <property type="entry name" value="Spermadhesin, CUB domain"/>
    <property type="match status" value="1"/>
</dbReference>
<dbReference type="EMBL" id="CP090892">
    <property type="protein sequence ID" value="ULU08361.1"/>
    <property type="molecule type" value="Genomic_DNA"/>
</dbReference>
<dbReference type="InterPro" id="IPR050976">
    <property type="entry name" value="Snaclec"/>
</dbReference>
<dbReference type="PANTHER" id="PTHR22991">
    <property type="entry name" value="PROTEIN CBG13490"/>
    <property type="match status" value="1"/>
</dbReference>
<dbReference type="PANTHER" id="PTHR22991:SF44">
    <property type="entry name" value="C-TYPE LECTIN-RELATED"/>
    <property type="match status" value="1"/>
</dbReference>
<feature type="signal peptide" evidence="3">
    <location>
        <begin position="1"/>
        <end position="18"/>
    </location>
</feature>
<dbReference type="InterPro" id="IPR016186">
    <property type="entry name" value="C-type_lectin-like/link_sf"/>
</dbReference>
<evidence type="ECO:0000313" key="6">
    <source>
        <dbReference type="EMBL" id="ULU08361.1"/>
    </source>
</evidence>
<dbReference type="Gene3D" id="2.60.120.290">
    <property type="entry name" value="Spermadhesin, CUB domain"/>
    <property type="match status" value="1"/>
</dbReference>
<proteinExistence type="predicted"/>
<protein>
    <recommendedName>
        <fullName evidence="8">C-type LECtin</fullName>
    </recommendedName>
</protein>
<keyword evidence="3" id="KW-0732">Signal</keyword>
<feature type="domain" description="CUB" evidence="4">
    <location>
        <begin position="304"/>
        <end position="413"/>
    </location>
</feature>